<dbReference type="PANTHER" id="PTHR10160:SF19">
    <property type="entry name" value="PROTON-TRANSLOCATING NAD(P)(+) TRANSHYDROGENASE"/>
    <property type="match status" value="1"/>
</dbReference>
<keyword evidence="4" id="KW-0547">Nucleotide-binding</keyword>
<evidence type="ECO:0000256" key="6">
    <source>
        <dbReference type="ARBA" id="ARBA00022967"/>
    </source>
</evidence>
<evidence type="ECO:0000259" key="9">
    <source>
        <dbReference type="SMART" id="SM01002"/>
    </source>
</evidence>
<gene>
    <name evidence="11" type="ORF">IAD20_05160</name>
</gene>
<evidence type="ECO:0000256" key="3">
    <source>
        <dbReference type="ARBA" id="ARBA00012943"/>
    </source>
</evidence>
<evidence type="ECO:0000256" key="5">
    <source>
        <dbReference type="ARBA" id="ARBA00022857"/>
    </source>
</evidence>
<dbReference type="GO" id="GO:0008750">
    <property type="term" value="F:proton-translocating NAD(P)+ transhydrogenase activity"/>
    <property type="evidence" value="ECO:0007669"/>
    <property type="project" value="UniProtKB-EC"/>
</dbReference>
<reference evidence="11" key="2">
    <citation type="journal article" date="2021" name="PeerJ">
        <title>Extensive microbial diversity within the chicken gut microbiome revealed by metagenomics and culture.</title>
        <authorList>
            <person name="Gilroy R."/>
            <person name="Ravi A."/>
            <person name="Getino M."/>
            <person name="Pursley I."/>
            <person name="Horton D.L."/>
            <person name="Alikhan N.F."/>
            <person name="Baker D."/>
            <person name="Gharbi K."/>
            <person name="Hall N."/>
            <person name="Watson M."/>
            <person name="Adriaenssens E.M."/>
            <person name="Foster-Nyarko E."/>
            <person name="Jarju S."/>
            <person name="Secka A."/>
            <person name="Antonio M."/>
            <person name="Oren A."/>
            <person name="Chaudhuri R.R."/>
            <person name="La Ragione R."/>
            <person name="Hildebrand F."/>
            <person name="Pallen M.J."/>
        </authorList>
    </citation>
    <scope>NUCLEOTIDE SEQUENCE</scope>
    <source>
        <strain evidence="11">ChiW3-316</strain>
    </source>
</reference>
<dbReference type="CDD" id="cd05304">
    <property type="entry name" value="Rubrum_tdh"/>
    <property type="match status" value="1"/>
</dbReference>
<dbReference type="EC" id="7.1.1.1" evidence="3"/>
<dbReference type="GO" id="GO:0006740">
    <property type="term" value="P:NADPH regeneration"/>
    <property type="evidence" value="ECO:0007669"/>
    <property type="project" value="TreeGrafter"/>
</dbReference>
<dbReference type="NCBIfam" id="NF006942">
    <property type="entry name" value="PRK09424.1"/>
    <property type="match status" value="1"/>
</dbReference>
<evidence type="ECO:0000259" key="10">
    <source>
        <dbReference type="SMART" id="SM01003"/>
    </source>
</evidence>
<dbReference type="InterPro" id="IPR036291">
    <property type="entry name" value="NAD(P)-bd_dom_sf"/>
</dbReference>
<feature type="domain" description="Alanine dehydrogenase/pyridine nucleotide transhydrogenase N-terminal" evidence="10">
    <location>
        <begin position="4"/>
        <end position="139"/>
    </location>
</feature>
<dbReference type="EMBL" id="DVNC01000032">
    <property type="protein sequence ID" value="HIU53450.1"/>
    <property type="molecule type" value="Genomic_DNA"/>
</dbReference>
<accession>A0A9D1SB02</accession>
<evidence type="ECO:0000256" key="7">
    <source>
        <dbReference type="ARBA" id="ARBA00023027"/>
    </source>
</evidence>
<dbReference type="Pfam" id="PF01262">
    <property type="entry name" value="AlaDh_PNT_C"/>
    <property type="match status" value="1"/>
</dbReference>
<dbReference type="PANTHER" id="PTHR10160">
    <property type="entry name" value="NAD(P) TRANSHYDROGENASE"/>
    <property type="match status" value="1"/>
</dbReference>
<dbReference type="SUPFAM" id="SSF52283">
    <property type="entry name" value="Formate/glycerate dehydrogenase catalytic domain-like"/>
    <property type="match status" value="1"/>
</dbReference>
<dbReference type="Gene3D" id="3.40.50.720">
    <property type="entry name" value="NAD(P)-binding Rossmann-like Domain"/>
    <property type="match status" value="2"/>
</dbReference>
<evidence type="ECO:0000256" key="2">
    <source>
        <dbReference type="ARBA" id="ARBA00005689"/>
    </source>
</evidence>
<comment type="caution">
    <text evidence="11">The sequence shown here is derived from an EMBL/GenBank/DDBJ whole genome shotgun (WGS) entry which is preliminary data.</text>
</comment>
<comment type="function">
    <text evidence="1">The transhydrogenation between NADH and NADP is coupled to respiration and ATP hydrolysis and functions as a proton pump across the membrane.</text>
</comment>
<evidence type="ECO:0000313" key="11">
    <source>
        <dbReference type="EMBL" id="HIU53450.1"/>
    </source>
</evidence>
<dbReference type="GO" id="GO:0005886">
    <property type="term" value="C:plasma membrane"/>
    <property type="evidence" value="ECO:0007669"/>
    <property type="project" value="TreeGrafter"/>
</dbReference>
<dbReference type="PROSITE" id="PS00837">
    <property type="entry name" value="ALADH_PNT_2"/>
    <property type="match status" value="1"/>
</dbReference>
<evidence type="ECO:0000256" key="1">
    <source>
        <dbReference type="ARBA" id="ARBA00003943"/>
    </source>
</evidence>
<evidence type="ECO:0000256" key="4">
    <source>
        <dbReference type="ARBA" id="ARBA00022741"/>
    </source>
</evidence>
<name>A0A9D1SB02_9PROT</name>
<keyword evidence="7" id="KW-0520">NAD</keyword>
<evidence type="ECO:0000256" key="8">
    <source>
        <dbReference type="ARBA" id="ARBA00048202"/>
    </source>
</evidence>
<comment type="catalytic activity">
    <reaction evidence="8">
        <text>NAD(+) + NADPH + H(+)(in) = NADH + NADP(+) + H(+)(out)</text>
        <dbReference type="Rhea" id="RHEA:47992"/>
        <dbReference type="ChEBI" id="CHEBI:15378"/>
        <dbReference type="ChEBI" id="CHEBI:57540"/>
        <dbReference type="ChEBI" id="CHEBI:57783"/>
        <dbReference type="ChEBI" id="CHEBI:57945"/>
        <dbReference type="ChEBI" id="CHEBI:58349"/>
        <dbReference type="EC" id="7.1.1.1"/>
    </reaction>
</comment>
<proteinExistence type="inferred from homology"/>
<sequence length="375" mass="39692">MLIAVPKEIKPGETRVAATPDIVQKYKFMGLDVQIQSGAGEASGFSDRDYLNAGAEIKKNAADTYKKADIILKIWAPEAEEDGFLKAGTAVFANFQALTHRGRIETFAHLGLTCFALELMPRISRAQSMDILSSQSNLAGYKAVIEAVDKLPSAVPMMMTAAGTIAPAKALILGAGVAGLQAIATAKRLGAVVFASDVRPQVKEQVESLGGRFVEVKSDENFETAGGYARETSAEYKQKQQEAVAEQLAKTNFAVTTALIPGLPAPRLITKAMLSAMPAGAVVVDMASSAGGNVEGSEDGKTVVINGVTVIGNSNLAASLPASASPLYAKNILNFLDTMYNKEEKSLNYNFEDELIKGTCLCYNGKMIHPSFTGA</sequence>
<keyword evidence="11" id="KW-0560">Oxidoreductase</keyword>
<dbReference type="GO" id="GO:0050661">
    <property type="term" value="F:NADP binding"/>
    <property type="evidence" value="ECO:0007669"/>
    <property type="project" value="TreeGrafter"/>
</dbReference>
<dbReference type="Pfam" id="PF05222">
    <property type="entry name" value="AlaDh_PNT_N"/>
    <property type="match status" value="1"/>
</dbReference>
<dbReference type="AlphaFoldDB" id="A0A9D1SB02"/>
<dbReference type="SMART" id="SM01002">
    <property type="entry name" value="AlaDh_PNT_C"/>
    <property type="match status" value="1"/>
</dbReference>
<dbReference type="InterPro" id="IPR007886">
    <property type="entry name" value="AlaDH/PNT_N"/>
</dbReference>
<evidence type="ECO:0000313" key="12">
    <source>
        <dbReference type="Proteomes" id="UP000824107"/>
    </source>
</evidence>
<organism evidence="11 12">
    <name type="scientific">Candidatus Scatocola faecipullorum</name>
    <dbReference type="NCBI Taxonomy" id="2840917"/>
    <lineage>
        <taxon>Bacteria</taxon>
        <taxon>Pseudomonadati</taxon>
        <taxon>Pseudomonadota</taxon>
        <taxon>Alphaproteobacteria</taxon>
        <taxon>Rhodospirillales</taxon>
        <taxon>Rhodospirillaceae</taxon>
        <taxon>Rhodospirillaceae incertae sedis</taxon>
        <taxon>Candidatus Scatocola</taxon>
    </lineage>
</organism>
<dbReference type="InterPro" id="IPR007698">
    <property type="entry name" value="AlaDH/PNT_NAD(H)-bd"/>
</dbReference>
<keyword evidence="6" id="KW-1278">Translocase</keyword>
<reference evidence="11" key="1">
    <citation type="submission" date="2020-10" db="EMBL/GenBank/DDBJ databases">
        <authorList>
            <person name="Gilroy R."/>
        </authorList>
    </citation>
    <scope>NUCLEOTIDE SEQUENCE</scope>
    <source>
        <strain evidence="11">ChiW3-316</strain>
    </source>
</reference>
<protein>
    <recommendedName>
        <fullName evidence="3">proton-translocating NAD(P)(+) transhydrogenase</fullName>
        <ecNumber evidence="3">7.1.1.1</ecNumber>
    </recommendedName>
</protein>
<dbReference type="InterPro" id="IPR008143">
    <property type="entry name" value="Ala_DH/PNT_CS2"/>
</dbReference>
<feature type="domain" description="Alanine dehydrogenase/pyridine nucleotide transhydrogenase NAD(H)-binding" evidence="9">
    <location>
        <begin position="148"/>
        <end position="312"/>
    </location>
</feature>
<comment type="similarity">
    <text evidence="2">Belongs to the AlaDH/PNT family.</text>
</comment>
<dbReference type="SMART" id="SM01003">
    <property type="entry name" value="AlaDh_PNT_N"/>
    <property type="match status" value="1"/>
</dbReference>
<keyword evidence="5" id="KW-0521">NADP</keyword>
<dbReference type="GO" id="GO:0016491">
    <property type="term" value="F:oxidoreductase activity"/>
    <property type="evidence" value="ECO:0007669"/>
    <property type="project" value="UniProtKB-KW"/>
</dbReference>
<dbReference type="SUPFAM" id="SSF51735">
    <property type="entry name" value="NAD(P)-binding Rossmann-fold domains"/>
    <property type="match status" value="1"/>
</dbReference>
<dbReference type="Proteomes" id="UP000824107">
    <property type="component" value="Unassembled WGS sequence"/>
</dbReference>